<feature type="region of interest" description="Disordered" evidence="1">
    <location>
        <begin position="100"/>
        <end position="125"/>
    </location>
</feature>
<reference evidence="2 3" key="2">
    <citation type="submission" date="2020-05" db="EMBL/GenBank/DDBJ databases">
        <title>Draft genome sequence of Desulfovibrio sp. strainFSS-1.</title>
        <authorList>
            <person name="Shimoshige H."/>
            <person name="Kobayashi H."/>
            <person name="Maekawa T."/>
        </authorList>
    </citation>
    <scope>NUCLEOTIDE SEQUENCE [LARGE SCALE GENOMIC DNA]</scope>
    <source>
        <strain evidence="2 3">SIID29052-01</strain>
    </source>
</reference>
<evidence type="ECO:0000313" key="3">
    <source>
        <dbReference type="Proteomes" id="UP000494245"/>
    </source>
</evidence>
<dbReference type="Proteomes" id="UP000494245">
    <property type="component" value="Unassembled WGS sequence"/>
</dbReference>
<feature type="compositionally biased region" description="Basic residues" evidence="1">
    <location>
        <begin position="116"/>
        <end position="125"/>
    </location>
</feature>
<evidence type="ECO:0000256" key="1">
    <source>
        <dbReference type="SAM" id="MobiDB-lite"/>
    </source>
</evidence>
<keyword evidence="3" id="KW-1185">Reference proteome</keyword>
<organism evidence="2 3">
    <name type="scientific">Fundidesulfovibrio magnetotacticus</name>
    <dbReference type="NCBI Taxonomy" id="2730080"/>
    <lineage>
        <taxon>Bacteria</taxon>
        <taxon>Pseudomonadati</taxon>
        <taxon>Thermodesulfobacteriota</taxon>
        <taxon>Desulfovibrionia</taxon>
        <taxon>Desulfovibrionales</taxon>
        <taxon>Desulfovibrionaceae</taxon>
        <taxon>Fundidesulfovibrio</taxon>
    </lineage>
</organism>
<dbReference type="AlphaFoldDB" id="A0A6V8LWW0"/>
<gene>
    <name evidence="2" type="ORF">NNJEOMEG_02128</name>
</gene>
<comment type="caution">
    <text evidence="2">The sequence shown here is derived from an EMBL/GenBank/DDBJ whole genome shotgun (WGS) entry which is preliminary data.</text>
</comment>
<protein>
    <submittedName>
        <fullName evidence="2">Uncharacterized protein</fullName>
    </submittedName>
</protein>
<dbReference type="EMBL" id="BLTE01000009">
    <property type="protein sequence ID" value="GFK94286.1"/>
    <property type="molecule type" value="Genomic_DNA"/>
</dbReference>
<evidence type="ECO:0000313" key="2">
    <source>
        <dbReference type="EMBL" id="GFK94286.1"/>
    </source>
</evidence>
<accession>A0A6V8LWW0</accession>
<proteinExistence type="predicted"/>
<name>A0A6V8LWW0_9BACT</name>
<sequence>MTKQLSFTRLEQAALPGYRDRLDRASTAEDVRRTFSETVATLLADALGEPGAVGPQGVSLDTAHPTGFALSPALLETPGFAEAWKESDLRRIIKDMAKSAVNRHQHLEKRPEKAQARTHVKQGRG</sequence>
<reference evidence="2 3" key="1">
    <citation type="submission" date="2020-04" db="EMBL/GenBank/DDBJ databases">
        <authorList>
            <consortium name="Desulfovibrio sp. FSS-1 genome sequencing consortium"/>
            <person name="Shimoshige H."/>
            <person name="Kobayashi H."/>
            <person name="Maekawa T."/>
        </authorList>
    </citation>
    <scope>NUCLEOTIDE SEQUENCE [LARGE SCALE GENOMIC DNA]</scope>
    <source>
        <strain evidence="2 3">SIID29052-01</strain>
    </source>
</reference>
<dbReference type="RefSeq" id="WP_173084219.1">
    <property type="nucleotide sequence ID" value="NZ_BLTE01000009.1"/>
</dbReference>